<keyword evidence="11" id="KW-1185">Reference proteome</keyword>
<protein>
    <submittedName>
        <fullName evidence="10">Uncharacterized protein</fullName>
    </submittedName>
</protein>
<name>A0A8C5HLE8_GOUWI</name>
<evidence type="ECO:0000256" key="6">
    <source>
        <dbReference type="ARBA" id="ARBA00023180"/>
    </source>
</evidence>
<dbReference type="GO" id="GO:0030425">
    <property type="term" value="C:dendrite"/>
    <property type="evidence" value="ECO:0007669"/>
    <property type="project" value="TreeGrafter"/>
</dbReference>
<dbReference type="GO" id="GO:0045121">
    <property type="term" value="C:membrane raft"/>
    <property type="evidence" value="ECO:0007669"/>
    <property type="project" value="TreeGrafter"/>
</dbReference>
<reference evidence="10" key="2">
    <citation type="submission" date="2025-08" db="UniProtKB">
        <authorList>
            <consortium name="Ensembl"/>
        </authorList>
    </citation>
    <scope>IDENTIFICATION</scope>
</reference>
<organism evidence="10 11">
    <name type="scientific">Gouania willdenowi</name>
    <name type="common">Blunt-snouted clingfish</name>
    <name type="synonym">Lepadogaster willdenowi</name>
    <dbReference type="NCBI Taxonomy" id="441366"/>
    <lineage>
        <taxon>Eukaryota</taxon>
        <taxon>Metazoa</taxon>
        <taxon>Chordata</taxon>
        <taxon>Craniata</taxon>
        <taxon>Vertebrata</taxon>
        <taxon>Euteleostomi</taxon>
        <taxon>Actinopterygii</taxon>
        <taxon>Neopterygii</taxon>
        <taxon>Teleostei</taxon>
        <taxon>Neoteleostei</taxon>
        <taxon>Acanthomorphata</taxon>
        <taxon>Ovalentaria</taxon>
        <taxon>Blenniimorphae</taxon>
        <taxon>Blenniiformes</taxon>
        <taxon>Gobiesocoidei</taxon>
        <taxon>Gobiesocidae</taxon>
        <taxon>Gobiesocinae</taxon>
        <taxon>Gouania</taxon>
    </lineage>
</organism>
<keyword evidence="3" id="KW-0732">Signal</keyword>
<keyword evidence="8" id="KW-0393">Immunoglobulin domain</keyword>
<evidence type="ECO:0000256" key="8">
    <source>
        <dbReference type="ARBA" id="ARBA00023319"/>
    </source>
</evidence>
<keyword evidence="2" id="KW-1003">Cell membrane</keyword>
<dbReference type="GO" id="GO:0043209">
    <property type="term" value="C:myelin sheath"/>
    <property type="evidence" value="ECO:0007669"/>
    <property type="project" value="TreeGrafter"/>
</dbReference>
<reference evidence="10" key="1">
    <citation type="submission" date="2020-06" db="EMBL/GenBank/DDBJ databases">
        <authorList>
            <consortium name="Wellcome Sanger Institute Data Sharing"/>
        </authorList>
    </citation>
    <scope>NUCLEOTIDE SEQUENCE [LARGE SCALE GENOMIC DNA]</scope>
</reference>
<dbReference type="GO" id="GO:0009897">
    <property type="term" value="C:external side of plasma membrane"/>
    <property type="evidence" value="ECO:0007669"/>
    <property type="project" value="TreeGrafter"/>
</dbReference>
<evidence type="ECO:0000256" key="7">
    <source>
        <dbReference type="ARBA" id="ARBA00023288"/>
    </source>
</evidence>
<keyword evidence="4 9" id="KW-0472">Membrane</keyword>
<dbReference type="InterPro" id="IPR033292">
    <property type="entry name" value="THY1"/>
</dbReference>
<evidence type="ECO:0000313" key="10">
    <source>
        <dbReference type="Ensembl" id="ENSGWIP00000047517.1"/>
    </source>
</evidence>
<dbReference type="GO" id="GO:0007155">
    <property type="term" value="P:cell adhesion"/>
    <property type="evidence" value="ECO:0007669"/>
    <property type="project" value="InterPro"/>
</dbReference>
<dbReference type="GO" id="GO:0030334">
    <property type="term" value="P:regulation of cell migration"/>
    <property type="evidence" value="ECO:0007669"/>
    <property type="project" value="InterPro"/>
</dbReference>
<evidence type="ECO:0000256" key="5">
    <source>
        <dbReference type="ARBA" id="ARBA00023157"/>
    </source>
</evidence>
<comment type="subcellular location">
    <subcellularLocation>
        <location evidence="1">Cell membrane</location>
    </subcellularLocation>
</comment>
<dbReference type="Proteomes" id="UP000694680">
    <property type="component" value="Chromosome 14"/>
</dbReference>
<evidence type="ECO:0000256" key="9">
    <source>
        <dbReference type="SAM" id="Phobius"/>
    </source>
</evidence>
<dbReference type="GO" id="GO:0051894">
    <property type="term" value="P:positive regulation of focal adhesion assembly"/>
    <property type="evidence" value="ECO:0007669"/>
    <property type="project" value="TreeGrafter"/>
</dbReference>
<keyword evidence="5" id="KW-1015">Disulfide bond</keyword>
<dbReference type="GO" id="GO:0007229">
    <property type="term" value="P:integrin-mediated signaling pathway"/>
    <property type="evidence" value="ECO:0007669"/>
    <property type="project" value="TreeGrafter"/>
</dbReference>
<dbReference type="PANTHER" id="PTHR19226:SF2">
    <property type="entry name" value="THY-1 MEMBRANE GLYCOPROTEIN"/>
    <property type="match status" value="1"/>
</dbReference>
<keyword evidence="6" id="KW-0325">Glycoprotein</keyword>
<evidence type="ECO:0000256" key="4">
    <source>
        <dbReference type="ARBA" id="ARBA00023136"/>
    </source>
</evidence>
<dbReference type="GO" id="GO:0005925">
    <property type="term" value="C:focal adhesion"/>
    <property type="evidence" value="ECO:0007669"/>
    <property type="project" value="TreeGrafter"/>
</dbReference>
<reference evidence="10" key="3">
    <citation type="submission" date="2025-09" db="UniProtKB">
        <authorList>
            <consortium name="Ensembl"/>
        </authorList>
    </citation>
    <scope>IDENTIFICATION</scope>
</reference>
<accession>A0A8C5HLE8</accession>
<keyword evidence="9" id="KW-1133">Transmembrane helix</keyword>
<proteinExistence type="predicted"/>
<evidence type="ECO:0000313" key="11">
    <source>
        <dbReference type="Proteomes" id="UP000694680"/>
    </source>
</evidence>
<dbReference type="PANTHER" id="PTHR19226">
    <property type="entry name" value="THY-1 MEMBRANE GLYCOPROTEIN"/>
    <property type="match status" value="1"/>
</dbReference>
<dbReference type="GO" id="GO:0005178">
    <property type="term" value="F:integrin binding"/>
    <property type="evidence" value="ECO:0007669"/>
    <property type="project" value="InterPro"/>
</dbReference>
<keyword evidence="7" id="KW-0449">Lipoprotein</keyword>
<dbReference type="Ensembl" id="ENSGWIT00000051411.1">
    <property type="protein sequence ID" value="ENSGWIP00000047517.1"/>
    <property type="gene ID" value="ENSGWIG00000023382.1"/>
</dbReference>
<sequence>GNQQLFKVQTRESRFYLSVLTGVFLVPVGAQLIAVCIKPDNNLRVDCLIEPKPNVISSYEFSWSTGTKETLINTNVSGSAADTELKDRSYVEQRDPHGYSLTMIGFTDGLPHNTTYLCKMSGVVAQINVEKSQLVTCSTISMFLQSSWSWTASCLLLLIYHTHT</sequence>
<dbReference type="AlphaFoldDB" id="A0A8C5HLE8"/>
<evidence type="ECO:0000256" key="1">
    <source>
        <dbReference type="ARBA" id="ARBA00004236"/>
    </source>
</evidence>
<evidence type="ECO:0000256" key="2">
    <source>
        <dbReference type="ARBA" id="ARBA00022475"/>
    </source>
</evidence>
<keyword evidence="9" id="KW-0812">Transmembrane</keyword>
<evidence type="ECO:0000256" key="3">
    <source>
        <dbReference type="ARBA" id="ARBA00022729"/>
    </source>
</evidence>
<dbReference type="GO" id="GO:0005096">
    <property type="term" value="F:GTPase activator activity"/>
    <property type="evidence" value="ECO:0007669"/>
    <property type="project" value="TreeGrafter"/>
</dbReference>
<feature type="transmembrane region" description="Helical" evidence="9">
    <location>
        <begin position="15"/>
        <end position="37"/>
    </location>
</feature>